<dbReference type="Gene3D" id="3.90.660.10">
    <property type="match status" value="1"/>
</dbReference>
<comment type="caution">
    <text evidence="9">The sequence shown here is derived from an EMBL/GenBank/DDBJ whole genome shotgun (WGS) entry which is preliminary data.</text>
</comment>
<dbReference type="InterPro" id="IPR050281">
    <property type="entry name" value="Flavin_monoamine_oxidase"/>
</dbReference>
<keyword evidence="6" id="KW-0274">FAD</keyword>
<comment type="subcellular location">
    <subcellularLocation>
        <location evidence="2">Cytoplasm</location>
    </subcellularLocation>
</comment>
<dbReference type="InterPro" id="IPR002937">
    <property type="entry name" value="Amino_oxidase"/>
</dbReference>
<dbReference type="GO" id="GO:0005737">
    <property type="term" value="C:cytoplasm"/>
    <property type="evidence" value="ECO:0007669"/>
    <property type="project" value="UniProtKB-SubCell"/>
</dbReference>
<sequence length="527" mass="58091">MVAKKVKIAIIGAGMAGLTAANRLYTTSHDLFDLTVFEAGHRIGGRILTSDFAGDRIETGATWIHGIGGSPVYALATEQNLLEDSSCNWERMDGFPSDQLTIAEGGFMVDQDHIAGPISSLYRGLMDDARTGHATSPDGDPSVGVYLRRGFQQYQATRAPSADTGCRDDTWSLEALEESLFAMEECIERVCTSADNLSDLNLSAESEYIDFPGEHITIAKGYSRIVEHLASGLPPGTIRLGQRLRRVEWCSGDGTPTDGSSPVRLQFSDNTVVHADHVIVTVSLGVLKAEIGKESGKGNGIGIHFDPALPDFKREAIRRLGWGVVNKLFMEMETETEMESREAFPFLRMVFNQDPKDERMKRHASKIPWWIRKTGSICPIYSGSHVLLAWFVGKEATHLESLDDEEIIRGVHATLDAFLPTCGAKYAARCTGTETAMRRIRSVKRSRWATDPLFLGSYSYVSIGSSGDDLDLMAEPLPRGKDEVPRLQILFGGEATHRTHYSTTHGAYYSGIREADRLLQFYNVTSV</sequence>
<evidence type="ECO:0000256" key="3">
    <source>
        <dbReference type="ARBA" id="ARBA00005995"/>
    </source>
</evidence>
<evidence type="ECO:0000256" key="2">
    <source>
        <dbReference type="ARBA" id="ARBA00004496"/>
    </source>
</evidence>
<evidence type="ECO:0000259" key="8">
    <source>
        <dbReference type="Pfam" id="PF01593"/>
    </source>
</evidence>
<dbReference type="OrthoDB" id="2019015at2759"/>
<dbReference type="EMBL" id="SWLB01000016">
    <property type="protein sequence ID" value="KAF3328345.1"/>
    <property type="molecule type" value="Genomic_DNA"/>
</dbReference>
<dbReference type="Gene3D" id="3.50.50.60">
    <property type="entry name" value="FAD/NAD(P)-binding domain"/>
    <property type="match status" value="1"/>
</dbReference>
<evidence type="ECO:0000256" key="5">
    <source>
        <dbReference type="ARBA" id="ARBA00022630"/>
    </source>
</evidence>
<dbReference type="SUPFAM" id="SSF54373">
    <property type="entry name" value="FAD-linked reductases, C-terminal domain"/>
    <property type="match status" value="1"/>
</dbReference>
<keyword evidence="7" id="KW-0560">Oxidoreductase</keyword>
<evidence type="ECO:0000313" key="10">
    <source>
        <dbReference type="Proteomes" id="UP000623129"/>
    </source>
</evidence>
<name>A0A833QKN4_9POAL</name>
<proteinExistence type="inferred from homology"/>
<dbReference type="AlphaFoldDB" id="A0A833QKN4"/>
<keyword evidence="10" id="KW-1185">Reference proteome</keyword>
<comment type="similarity">
    <text evidence="3">Belongs to the flavin monoamine oxidase family.</text>
</comment>
<organism evidence="9 10">
    <name type="scientific">Carex littledalei</name>
    <dbReference type="NCBI Taxonomy" id="544730"/>
    <lineage>
        <taxon>Eukaryota</taxon>
        <taxon>Viridiplantae</taxon>
        <taxon>Streptophyta</taxon>
        <taxon>Embryophyta</taxon>
        <taxon>Tracheophyta</taxon>
        <taxon>Spermatophyta</taxon>
        <taxon>Magnoliopsida</taxon>
        <taxon>Liliopsida</taxon>
        <taxon>Poales</taxon>
        <taxon>Cyperaceae</taxon>
        <taxon>Cyperoideae</taxon>
        <taxon>Cariceae</taxon>
        <taxon>Carex</taxon>
        <taxon>Carex subgen. Euthyceras</taxon>
    </lineage>
</organism>
<dbReference type="GO" id="GO:0050660">
    <property type="term" value="F:flavin adenine dinucleotide binding"/>
    <property type="evidence" value="ECO:0007669"/>
    <property type="project" value="UniProtKB-ARBA"/>
</dbReference>
<dbReference type="Pfam" id="PF01593">
    <property type="entry name" value="Amino_oxidase"/>
    <property type="match status" value="1"/>
</dbReference>
<dbReference type="PANTHER" id="PTHR10742">
    <property type="entry name" value="FLAVIN MONOAMINE OXIDASE"/>
    <property type="match status" value="1"/>
</dbReference>
<gene>
    <name evidence="9" type="ORF">FCM35_KLT06951</name>
</gene>
<protein>
    <submittedName>
        <fullName evidence="9">Putative polyamine oxidase 5</fullName>
    </submittedName>
</protein>
<dbReference type="InterPro" id="IPR036188">
    <property type="entry name" value="FAD/NAD-bd_sf"/>
</dbReference>
<evidence type="ECO:0000313" key="9">
    <source>
        <dbReference type="EMBL" id="KAF3328345.1"/>
    </source>
</evidence>
<dbReference type="PANTHER" id="PTHR10742:SF405">
    <property type="entry name" value="PEROXISOMAL N(1)-ACETYL-SPERMINE_SPERMIDINE OXIDASE"/>
    <property type="match status" value="1"/>
</dbReference>
<evidence type="ECO:0000256" key="4">
    <source>
        <dbReference type="ARBA" id="ARBA00022490"/>
    </source>
</evidence>
<keyword evidence="4" id="KW-0963">Cytoplasm</keyword>
<dbReference type="Proteomes" id="UP000623129">
    <property type="component" value="Unassembled WGS sequence"/>
</dbReference>
<accession>A0A833QKN4</accession>
<comment type="cofactor">
    <cofactor evidence="1">
        <name>FAD</name>
        <dbReference type="ChEBI" id="CHEBI:57692"/>
    </cofactor>
</comment>
<dbReference type="GO" id="GO:0046592">
    <property type="term" value="F:polyamine oxidase activity"/>
    <property type="evidence" value="ECO:0007669"/>
    <property type="project" value="TreeGrafter"/>
</dbReference>
<evidence type="ECO:0000256" key="7">
    <source>
        <dbReference type="ARBA" id="ARBA00023002"/>
    </source>
</evidence>
<evidence type="ECO:0000256" key="6">
    <source>
        <dbReference type="ARBA" id="ARBA00022827"/>
    </source>
</evidence>
<dbReference type="SUPFAM" id="SSF51905">
    <property type="entry name" value="FAD/NAD(P)-binding domain"/>
    <property type="match status" value="1"/>
</dbReference>
<reference evidence="9" key="1">
    <citation type="submission" date="2020-01" db="EMBL/GenBank/DDBJ databases">
        <title>Genome sequence of Kobresia littledalei, the first chromosome-level genome in the family Cyperaceae.</title>
        <authorList>
            <person name="Qu G."/>
        </authorList>
    </citation>
    <scope>NUCLEOTIDE SEQUENCE</scope>
    <source>
        <strain evidence="9">C.B.Clarke</strain>
        <tissue evidence="9">Leaf</tissue>
    </source>
</reference>
<evidence type="ECO:0000256" key="1">
    <source>
        <dbReference type="ARBA" id="ARBA00001974"/>
    </source>
</evidence>
<feature type="domain" description="Amine oxidase" evidence="8">
    <location>
        <begin position="15"/>
        <end position="519"/>
    </location>
</feature>
<keyword evidence="5" id="KW-0285">Flavoprotein</keyword>